<dbReference type="EMBL" id="BK015563">
    <property type="protein sequence ID" value="DAE13035.1"/>
    <property type="molecule type" value="Genomic_DNA"/>
</dbReference>
<protein>
    <submittedName>
        <fullName evidence="1">Uncharacterized protein</fullName>
    </submittedName>
</protein>
<sequence>MYQINLVTYSTEVNIKNARRKVANREKRILGGRFESVKLARKALKEFFEKDGYQIGNEVEEKGSETYVKTLFFGNVMIETEYKIIKCN</sequence>
<organism evidence="1">
    <name type="scientific">Siphoviridae sp. ctKHH22</name>
    <dbReference type="NCBI Taxonomy" id="2825439"/>
    <lineage>
        <taxon>Viruses</taxon>
        <taxon>Duplodnaviria</taxon>
        <taxon>Heunggongvirae</taxon>
        <taxon>Uroviricota</taxon>
        <taxon>Caudoviricetes</taxon>
    </lineage>
</organism>
<name>A0A8S5Q2S5_9CAUD</name>
<accession>A0A8S5Q2S5</accession>
<proteinExistence type="predicted"/>
<evidence type="ECO:0000313" key="1">
    <source>
        <dbReference type="EMBL" id="DAE13035.1"/>
    </source>
</evidence>
<reference evidence="1" key="1">
    <citation type="journal article" date="2021" name="Proc. Natl. Acad. Sci. U.S.A.">
        <title>A Catalog of Tens of Thousands of Viruses from Human Metagenomes Reveals Hidden Associations with Chronic Diseases.</title>
        <authorList>
            <person name="Tisza M.J."/>
            <person name="Buck C.B."/>
        </authorList>
    </citation>
    <scope>NUCLEOTIDE SEQUENCE</scope>
    <source>
        <strain evidence="1">CtKHH22</strain>
    </source>
</reference>